<evidence type="ECO:0000313" key="2">
    <source>
        <dbReference type="Proteomes" id="UP001451571"/>
    </source>
</evidence>
<name>A0ABZ3F184_9FIRM</name>
<protein>
    <submittedName>
        <fullName evidence="1">Uncharacterized protein</fullName>
    </submittedName>
</protein>
<gene>
    <name evidence="1" type="ORF">V6984_09110</name>
</gene>
<reference evidence="1 2" key="1">
    <citation type="submission" date="2024-02" db="EMBL/GenBank/DDBJ databases">
        <title>Bacterial strain from lacustrine sediment.</title>
        <authorList>
            <person name="Petit C."/>
            <person name="Fadhlaoui K."/>
        </authorList>
    </citation>
    <scope>NUCLEOTIDE SEQUENCE [LARGE SCALE GENOMIC DNA]</scope>
    <source>
        <strain evidence="1 2">IPX-CK</strain>
    </source>
</reference>
<dbReference type="Proteomes" id="UP001451571">
    <property type="component" value="Chromosome"/>
</dbReference>
<dbReference type="EMBL" id="CP146256">
    <property type="protein sequence ID" value="XAH75895.1"/>
    <property type="molecule type" value="Genomic_DNA"/>
</dbReference>
<sequence>MNLSQFIYSIKGEYLLYLYENYKSIFPGCCHEASNLLCGYLNYYFDESFKHKFVSDVPRPHSYISNENGIIIDFTSWQYMNYYYGNLNNEDAQRLLEKAERCQCFPIVTNGSIYISNYISEKKLMSLCNVKDVECFCTDEIDKYPPELFMQYCTKDRAKSIQKELHKNNIL</sequence>
<keyword evidence="2" id="KW-1185">Reference proteome</keyword>
<organism evidence="1 2">
    <name type="scientific">Kineothrix sedimenti</name>
    <dbReference type="NCBI Taxonomy" id="3123317"/>
    <lineage>
        <taxon>Bacteria</taxon>
        <taxon>Bacillati</taxon>
        <taxon>Bacillota</taxon>
        <taxon>Clostridia</taxon>
        <taxon>Lachnospirales</taxon>
        <taxon>Lachnospiraceae</taxon>
        <taxon>Kineothrix</taxon>
    </lineage>
</organism>
<dbReference type="RefSeq" id="WP_342759471.1">
    <property type="nucleotide sequence ID" value="NZ_CP146256.1"/>
</dbReference>
<evidence type="ECO:0000313" key="1">
    <source>
        <dbReference type="EMBL" id="XAH75895.1"/>
    </source>
</evidence>
<accession>A0ABZ3F184</accession>
<proteinExistence type="predicted"/>